<keyword evidence="3" id="KW-1185">Reference proteome</keyword>
<gene>
    <name evidence="2" type="ORF">LVJ77_02600</name>
</gene>
<evidence type="ECO:0000313" key="3">
    <source>
        <dbReference type="Proteomes" id="UP000831534"/>
    </source>
</evidence>
<organism evidence="2 3">
    <name type="scientific">Conchiformibius kuhniae</name>
    <dbReference type="NCBI Taxonomy" id="211502"/>
    <lineage>
        <taxon>Bacteria</taxon>
        <taxon>Pseudomonadati</taxon>
        <taxon>Pseudomonadota</taxon>
        <taxon>Betaproteobacteria</taxon>
        <taxon>Neisseriales</taxon>
        <taxon>Neisseriaceae</taxon>
        <taxon>Conchiformibius</taxon>
    </lineage>
</organism>
<dbReference type="AlphaFoldDB" id="A0A8T9MWF3"/>
<dbReference type="EMBL" id="CP091521">
    <property type="protein sequence ID" value="UOP05165.1"/>
    <property type="molecule type" value="Genomic_DNA"/>
</dbReference>
<accession>A0A8T9MWF3</accession>
<feature type="region of interest" description="Disordered" evidence="1">
    <location>
        <begin position="31"/>
        <end position="52"/>
    </location>
</feature>
<protein>
    <submittedName>
        <fullName evidence="2">Uncharacterized protein</fullName>
    </submittedName>
</protein>
<proteinExistence type="predicted"/>
<evidence type="ECO:0000256" key="1">
    <source>
        <dbReference type="SAM" id="MobiDB-lite"/>
    </source>
</evidence>
<feature type="compositionally biased region" description="Low complexity" evidence="1">
    <location>
        <begin position="40"/>
        <end position="50"/>
    </location>
</feature>
<name>A0A8T9MWF3_9NEIS</name>
<evidence type="ECO:0000313" key="2">
    <source>
        <dbReference type="EMBL" id="UOP05165.1"/>
    </source>
</evidence>
<reference evidence="2" key="2">
    <citation type="journal article" date="2022" name="Res Sq">
        <title>Evolution of multicellular longitudinally dividing oral cavity symbionts (Neisseriaceae).</title>
        <authorList>
            <person name="Nyongesa S."/>
            <person name="Weber P."/>
            <person name="Bernet E."/>
            <person name="Pullido F."/>
            <person name="Nieckarz M."/>
            <person name="Delaby M."/>
            <person name="Nieves C."/>
            <person name="Viehboeck T."/>
            <person name="Krause N."/>
            <person name="Rivera-Millot A."/>
            <person name="Nakamura A."/>
            <person name="Vischer N."/>
            <person name="VanNieuwenhze M."/>
            <person name="Brun Y."/>
            <person name="Cava F."/>
            <person name="Bulgheresi S."/>
            <person name="Veyrier F."/>
        </authorList>
    </citation>
    <scope>NUCLEOTIDE SEQUENCE</scope>
    <source>
        <strain evidence="2">17694</strain>
    </source>
</reference>
<sequence length="78" mass="8623">MHTLLALSPILVVFLLLVVLRWSAKAAMVPLRSPLPPRSRSPSGKPRPTWWQPPPPTACLPRLPCCTSYSARFCCSTP</sequence>
<reference evidence="2" key="1">
    <citation type="submission" date="2021-12" db="EMBL/GenBank/DDBJ databases">
        <authorList>
            <person name="Veyrier F.J."/>
        </authorList>
    </citation>
    <scope>NUCLEOTIDE SEQUENCE</scope>
    <source>
        <strain evidence="2">17694</strain>
    </source>
</reference>
<dbReference type="Proteomes" id="UP000831534">
    <property type="component" value="Chromosome"/>
</dbReference>